<organism evidence="1 2">
    <name type="scientific">Akanthomyces muscarius</name>
    <name type="common">Entomopathogenic fungus</name>
    <name type="synonym">Lecanicillium muscarium</name>
    <dbReference type="NCBI Taxonomy" id="2231603"/>
    <lineage>
        <taxon>Eukaryota</taxon>
        <taxon>Fungi</taxon>
        <taxon>Dikarya</taxon>
        <taxon>Ascomycota</taxon>
        <taxon>Pezizomycotina</taxon>
        <taxon>Sordariomycetes</taxon>
        <taxon>Hypocreomycetidae</taxon>
        <taxon>Hypocreales</taxon>
        <taxon>Cordycipitaceae</taxon>
        <taxon>Akanthomyces</taxon>
    </lineage>
</organism>
<dbReference type="Proteomes" id="UP001144673">
    <property type="component" value="Chromosome 6"/>
</dbReference>
<keyword evidence="2" id="KW-1185">Reference proteome</keyword>
<evidence type="ECO:0000313" key="1">
    <source>
        <dbReference type="EMBL" id="KAJ4154917.1"/>
    </source>
</evidence>
<accession>A0A9W8QE24</accession>
<evidence type="ECO:0000313" key="2">
    <source>
        <dbReference type="Proteomes" id="UP001144673"/>
    </source>
</evidence>
<dbReference type="KEGG" id="amus:LMH87_000188"/>
<dbReference type="GeneID" id="80887347"/>
<reference evidence="1" key="1">
    <citation type="journal article" date="2023" name="Access Microbiol">
        <title>De-novo genome assembly for Akanthomyces muscarius, a biocontrol agent of insect agricultural pests.</title>
        <authorList>
            <person name="Erdos Z."/>
            <person name="Studholme D.J."/>
            <person name="Raymond B."/>
            <person name="Sharma M."/>
        </authorList>
    </citation>
    <scope>NUCLEOTIDE SEQUENCE</scope>
    <source>
        <strain evidence="1">Ve6</strain>
    </source>
</reference>
<dbReference type="AlphaFoldDB" id="A0A9W8QE24"/>
<name>A0A9W8QE24_AKAMU</name>
<proteinExistence type="predicted"/>
<comment type="caution">
    <text evidence="1">The sequence shown here is derived from an EMBL/GenBank/DDBJ whole genome shotgun (WGS) entry which is preliminary data.</text>
</comment>
<gene>
    <name evidence="1" type="ORF">LMH87_000188</name>
</gene>
<sequence length="147" mass="16717">MDFDIIVEEFLWQAHVNGCFAYADCCGGPDVILREMQGHSLSAMPILCIRWNTTSPAHRQVLGYYRYSDDQIRAVLDKFLCLTMPCPVELLFLIVQITRLCVKVAAKPRSPIGATARTKTMFSKADDFALDIWVEESSLSNKNYARY</sequence>
<dbReference type="EMBL" id="JAJHUN010000007">
    <property type="protein sequence ID" value="KAJ4154917.1"/>
    <property type="molecule type" value="Genomic_DNA"/>
</dbReference>
<protein>
    <submittedName>
        <fullName evidence="1">Uncharacterized protein</fullName>
    </submittedName>
</protein>
<dbReference type="RefSeq" id="XP_056055041.1">
    <property type="nucleotide sequence ID" value="XM_056198055.1"/>
</dbReference>